<dbReference type="SUPFAM" id="SSF46894">
    <property type="entry name" value="C-terminal effector domain of the bipartite response regulators"/>
    <property type="match status" value="1"/>
</dbReference>
<name>Q6LJA0_PHOPR</name>
<keyword evidence="1 6" id="KW-0597">Phosphoprotein</keyword>
<evidence type="ECO:0000313" key="11">
    <source>
        <dbReference type="Proteomes" id="UP000000593"/>
    </source>
</evidence>
<evidence type="ECO:0000259" key="9">
    <source>
        <dbReference type="PROSITE" id="PS51755"/>
    </source>
</evidence>
<keyword evidence="3" id="KW-0805">Transcription regulation</keyword>
<evidence type="ECO:0000313" key="10">
    <source>
        <dbReference type="EMBL" id="CAG22630.1"/>
    </source>
</evidence>
<feature type="domain" description="OmpR/PhoB-type" evidence="9">
    <location>
        <begin position="166"/>
        <end position="262"/>
    </location>
</feature>
<evidence type="ECO:0000256" key="6">
    <source>
        <dbReference type="PROSITE-ProRule" id="PRU00169"/>
    </source>
</evidence>
<organism evidence="10 11">
    <name type="scientific">Photobacterium profundum (strain SS9)</name>
    <dbReference type="NCBI Taxonomy" id="298386"/>
    <lineage>
        <taxon>Bacteria</taxon>
        <taxon>Pseudomonadati</taxon>
        <taxon>Pseudomonadota</taxon>
        <taxon>Gammaproteobacteria</taxon>
        <taxon>Vibrionales</taxon>
        <taxon>Vibrionaceae</taxon>
        <taxon>Photobacterium</taxon>
    </lineage>
</organism>
<evidence type="ECO:0000256" key="7">
    <source>
        <dbReference type="PROSITE-ProRule" id="PRU01091"/>
    </source>
</evidence>
<dbReference type="GO" id="GO:0032993">
    <property type="term" value="C:protein-DNA complex"/>
    <property type="evidence" value="ECO:0007669"/>
    <property type="project" value="TreeGrafter"/>
</dbReference>
<dbReference type="Gene3D" id="1.10.10.10">
    <property type="entry name" value="Winged helix-like DNA-binding domain superfamily/Winged helix DNA-binding domain"/>
    <property type="match status" value="1"/>
</dbReference>
<dbReference type="InterPro" id="IPR039420">
    <property type="entry name" value="WalR-like"/>
</dbReference>
<dbReference type="Gene3D" id="6.10.250.690">
    <property type="match status" value="1"/>
</dbReference>
<dbReference type="EMBL" id="CR378677">
    <property type="protein sequence ID" value="CAG22630.1"/>
    <property type="molecule type" value="Genomic_DNA"/>
</dbReference>
<keyword evidence="4 7" id="KW-0238">DNA-binding</keyword>
<dbReference type="SMART" id="SM00448">
    <property type="entry name" value="REC"/>
    <property type="match status" value="1"/>
</dbReference>
<dbReference type="GO" id="GO:0006355">
    <property type="term" value="P:regulation of DNA-templated transcription"/>
    <property type="evidence" value="ECO:0007669"/>
    <property type="project" value="InterPro"/>
</dbReference>
<protein>
    <submittedName>
        <fullName evidence="10">DNA-binding response regulator</fullName>
    </submittedName>
</protein>
<evidence type="ECO:0000256" key="4">
    <source>
        <dbReference type="ARBA" id="ARBA00023125"/>
    </source>
</evidence>
<dbReference type="PANTHER" id="PTHR48111:SF21">
    <property type="entry name" value="DNA-BINDING DUAL MASTER TRANSCRIPTIONAL REGULATOR RPAA"/>
    <property type="match status" value="1"/>
</dbReference>
<dbReference type="InterPro" id="IPR001867">
    <property type="entry name" value="OmpR/PhoB-type_DNA-bd"/>
</dbReference>
<feature type="DNA-binding region" description="OmpR/PhoB-type" evidence="7">
    <location>
        <begin position="166"/>
        <end position="262"/>
    </location>
</feature>
<dbReference type="CDD" id="cd00383">
    <property type="entry name" value="trans_reg_C"/>
    <property type="match status" value="1"/>
</dbReference>
<dbReference type="AlphaFoldDB" id="Q6LJA0"/>
<dbReference type="InterPro" id="IPR036388">
    <property type="entry name" value="WH-like_DNA-bd_sf"/>
</dbReference>
<dbReference type="InterPro" id="IPR011006">
    <property type="entry name" value="CheY-like_superfamily"/>
</dbReference>
<dbReference type="Pfam" id="PF00486">
    <property type="entry name" value="Trans_reg_C"/>
    <property type="match status" value="1"/>
</dbReference>
<keyword evidence="5" id="KW-0804">Transcription</keyword>
<dbReference type="NCBIfam" id="TIGR03787">
    <property type="entry name" value="marine_sort_RR"/>
    <property type="match status" value="1"/>
</dbReference>
<dbReference type="PROSITE" id="PS50110">
    <property type="entry name" value="RESPONSE_REGULATORY"/>
    <property type="match status" value="1"/>
</dbReference>
<dbReference type="GO" id="GO:0000976">
    <property type="term" value="F:transcription cis-regulatory region binding"/>
    <property type="evidence" value="ECO:0007669"/>
    <property type="project" value="TreeGrafter"/>
</dbReference>
<keyword evidence="2" id="KW-0902">Two-component regulatory system</keyword>
<dbReference type="Proteomes" id="UP000000593">
    <property type="component" value="Chromosome 2"/>
</dbReference>
<dbReference type="InterPro" id="IPR001789">
    <property type="entry name" value="Sig_transdc_resp-reg_receiver"/>
</dbReference>
<sequence>MAKKRQCVFAPFLVHFLLYSQHIKTIHIKRNKVPMKRIAIVEDEIAIRENYSDVLIKHGYSVQGYDNRLDALTAFQERLPDLAIIDIGLQDEIDGGFSLCQSLRAMSSTVPIIFLTARDSDFDTVCGLRMGADDYLTKDISLPHLIARIAALFRRSEVMATPTEQESLIERDSLTIDQNRMQVFWKHQPIELTVTEFWMIYALAKRPGHVKSRDDLMQAAQVVVDDSTITSHVKRIRKKFVQCDNEFDYIHTVYGMGYRWGV</sequence>
<dbReference type="InterPro" id="IPR022305">
    <property type="entry name" value="Response_regulator"/>
</dbReference>
<dbReference type="eggNOG" id="COG0745">
    <property type="taxonomic scope" value="Bacteria"/>
</dbReference>
<dbReference type="InterPro" id="IPR016032">
    <property type="entry name" value="Sig_transdc_resp-reg_C-effctor"/>
</dbReference>
<dbReference type="GO" id="GO:0005829">
    <property type="term" value="C:cytosol"/>
    <property type="evidence" value="ECO:0007669"/>
    <property type="project" value="TreeGrafter"/>
</dbReference>
<dbReference type="STRING" id="298386.PBPRB0758"/>
<reference evidence="11" key="1">
    <citation type="journal article" date="2005" name="Science">
        <title>Life at depth: Photobacterium profundum genome sequence and expression analysis.</title>
        <authorList>
            <person name="Vezzi A."/>
            <person name="Campanaro S."/>
            <person name="D'Angelo M."/>
            <person name="Simonato F."/>
            <person name="Vitulo N."/>
            <person name="Lauro F.M."/>
            <person name="Cestaro A."/>
            <person name="Malacrida G."/>
            <person name="Simionati B."/>
            <person name="Cannata N."/>
            <person name="Romualdi C."/>
            <person name="Bartlett D.H."/>
            <person name="Valle G."/>
        </authorList>
    </citation>
    <scope>NUCLEOTIDE SEQUENCE [LARGE SCALE GENOMIC DNA]</scope>
    <source>
        <strain evidence="11">ATCC BAA-1253 / SS9</strain>
    </source>
</reference>
<feature type="modified residue" description="4-aspartylphosphate" evidence="6">
    <location>
        <position position="86"/>
    </location>
</feature>
<dbReference type="KEGG" id="ppr:PBPRB0758"/>
<dbReference type="GO" id="GO:0000156">
    <property type="term" value="F:phosphorelay response regulator activity"/>
    <property type="evidence" value="ECO:0007669"/>
    <property type="project" value="TreeGrafter"/>
</dbReference>
<keyword evidence="11" id="KW-1185">Reference proteome</keyword>
<evidence type="ECO:0000256" key="3">
    <source>
        <dbReference type="ARBA" id="ARBA00023015"/>
    </source>
</evidence>
<dbReference type="Gene3D" id="3.40.50.2300">
    <property type="match status" value="1"/>
</dbReference>
<dbReference type="Pfam" id="PF00072">
    <property type="entry name" value="Response_reg"/>
    <property type="match status" value="1"/>
</dbReference>
<gene>
    <name evidence="10" type="primary">ATU0034</name>
    <name evidence="10" type="ordered locus">PBPRB0758</name>
</gene>
<dbReference type="PROSITE" id="PS51755">
    <property type="entry name" value="OMPR_PHOB"/>
    <property type="match status" value="1"/>
</dbReference>
<dbReference type="SUPFAM" id="SSF52172">
    <property type="entry name" value="CheY-like"/>
    <property type="match status" value="1"/>
</dbReference>
<evidence type="ECO:0000256" key="1">
    <source>
        <dbReference type="ARBA" id="ARBA00022553"/>
    </source>
</evidence>
<evidence type="ECO:0000256" key="5">
    <source>
        <dbReference type="ARBA" id="ARBA00023163"/>
    </source>
</evidence>
<feature type="domain" description="Response regulatory" evidence="8">
    <location>
        <begin position="37"/>
        <end position="153"/>
    </location>
</feature>
<evidence type="ECO:0000256" key="2">
    <source>
        <dbReference type="ARBA" id="ARBA00023012"/>
    </source>
</evidence>
<dbReference type="HOGENOM" id="CLU_000445_30_4_6"/>
<dbReference type="SMART" id="SM00862">
    <property type="entry name" value="Trans_reg_C"/>
    <property type="match status" value="1"/>
</dbReference>
<proteinExistence type="predicted"/>
<accession>Q6LJA0</accession>
<dbReference type="PANTHER" id="PTHR48111">
    <property type="entry name" value="REGULATOR OF RPOS"/>
    <property type="match status" value="1"/>
</dbReference>
<evidence type="ECO:0000259" key="8">
    <source>
        <dbReference type="PROSITE" id="PS50110"/>
    </source>
</evidence>